<dbReference type="Proteomes" id="UP001499841">
    <property type="component" value="Unassembled WGS sequence"/>
</dbReference>
<proteinExistence type="predicted"/>
<keyword evidence="2 4" id="KW-0418">Kinase</keyword>
<evidence type="ECO:0000256" key="1">
    <source>
        <dbReference type="ARBA" id="ARBA00022679"/>
    </source>
</evidence>
<dbReference type="PROSITE" id="PS00584">
    <property type="entry name" value="PFKB_KINASES_2"/>
    <property type="match status" value="1"/>
</dbReference>
<feature type="domain" description="Carbohydrate kinase PfkB" evidence="3">
    <location>
        <begin position="28"/>
        <end position="278"/>
    </location>
</feature>
<accession>A0ABP8EPD4</accession>
<dbReference type="GO" id="GO:0016301">
    <property type="term" value="F:kinase activity"/>
    <property type="evidence" value="ECO:0007669"/>
    <property type="project" value="UniProtKB-KW"/>
</dbReference>
<dbReference type="InterPro" id="IPR029056">
    <property type="entry name" value="Ribokinase-like"/>
</dbReference>
<keyword evidence="1" id="KW-0808">Transferase</keyword>
<dbReference type="RefSeq" id="WP_345036661.1">
    <property type="nucleotide sequence ID" value="NZ_BAABBA010000001.1"/>
</dbReference>
<evidence type="ECO:0000259" key="3">
    <source>
        <dbReference type="Pfam" id="PF00294"/>
    </source>
</evidence>
<name>A0ABP8EPD4_9MICO</name>
<keyword evidence="5" id="KW-1185">Reference proteome</keyword>
<dbReference type="InterPro" id="IPR002173">
    <property type="entry name" value="Carboh/pur_kinase_PfkB_CS"/>
</dbReference>
<dbReference type="PANTHER" id="PTHR10584:SF166">
    <property type="entry name" value="RIBOKINASE"/>
    <property type="match status" value="1"/>
</dbReference>
<sequence length="291" mass="30559">MTPPRVLVAGPTSWNLLVHLDRLPQPHPGTHVARSFHETVGGTSAGKAMNLTRLGADVTLRTVLGADDEATRVRAALDRYGVRLLAEPALDGRTERHANLMADGDRVSVYLTAPQPGEEQHAEATQAALAGADAVVVDLADHARPVLRAAVAAGRPVWTDLHDYDGEAEYHREFATSARYVFLSSDRLADPASYMRSLVDGGAELVVCTHGAAGASALQADGTSTDVPAVRAPRVVDTNGAGDAFFAGFLTAHLDGCDVPTALRRGAEVAAECVASPDLAPPPLSGARRER</sequence>
<evidence type="ECO:0000313" key="5">
    <source>
        <dbReference type="Proteomes" id="UP001499841"/>
    </source>
</evidence>
<dbReference type="InterPro" id="IPR011611">
    <property type="entry name" value="PfkB_dom"/>
</dbReference>
<protein>
    <submittedName>
        <fullName evidence="4">Carbohydrate kinase family protein</fullName>
    </submittedName>
</protein>
<reference evidence="5" key="1">
    <citation type="journal article" date="2019" name="Int. J. Syst. Evol. Microbiol.">
        <title>The Global Catalogue of Microorganisms (GCM) 10K type strain sequencing project: providing services to taxonomists for standard genome sequencing and annotation.</title>
        <authorList>
            <consortium name="The Broad Institute Genomics Platform"/>
            <consortium name="The Broad Institute Genome Sequencing Center for Infectious Disease"/>
            <person name="Wu L."/>
            <person name="Ma J."/>
        </authorList>
    </citation>
    <scope>NUCLEOTIDE SEQUENCE [LARGE SCALE GENOMIC DNA]</scope>
    <source>
        <strain evidence="5">JCM 17459</strain>
    </source>
</reference>
<evidence type="ECO:0000313" key="4">
    <source>
        <dbReference type="EMBL" id="GAA4285860.1"/>
    </source>
</evidence>
<dbReference type="EMBL" id="BAABBA010000001">
    <property type="protein sequence ID" value="GAA4285860.1"/>
    <property type="molecule type" value="Genomic_DNA"/>
</dbReference>
<dbReference type="PANTHER" id="PTHR10584">
    <property type="entry name" value="SUGAR KINASE"/>
    <property type="match status" value="1"/>
</dbReference>
<evidence type="ECO:0000256" key="2">
    <source>
        <dbReference type="ARBA" id="ARBA00022777"/>
    </source>
</evidence>
<gene>
    <name evidence="4" type="ORF">GCM10022262_02190</name>
</gene>
<comment type="caution">
    <text evidence="4">The sequence shown here is derived from an EMBL/GenBank/DDBJ whole genome shotgun (WGS) entry which is preliminary data.</text>
</comment>
<organism evidence="4 5">
    <name type="scientific">Georgenia daeguensis</name>
    <dbReference type="NCBI Taxonomy" id="908355"/>
    <lineage>
        <taxon>Bacteria</taxon>
        <taxon>Bacillati</taxon>
        <taxon>Actinomycetota</taxon>
        <taxon>Actinomycetes</taxon>
        <taxon>Micrococcales</taxon>
        <taxon>Bogoriellaceae</taxon>
        <taxon>Georgenia</taxon>
    </lineage>
</organism>
<dbReference type="Pfam" id="PF00294">
    <property type="entry name" value="PfkB"/>
    <property type="match status" value="1"/>
</dbReference>
<dbReference type="SUPFAM" id="SSF53613">
    <property type="entry name" value="Ribokinase-like"/>
    <property type="match status" value="1"/>
</dbReference>
<dbReference type="Gene3D" id="3.40.1190.20">
    <property type="match status" value="1"/>
</dbReference>